<evidence type="ECO:0000256" key="1">
    <source>
        <dbReference type="ARBA" id="ARBA00022723"/>
    </source>
</evidence>
<evidence type="ECO:0000259" key="5">
    <source>
        <dbReference type="Pfam" id="PF00149"/>
    </source>
</evidence>
<dbReference type="SUPFAM" id="SSF56300">
    <property type="entry name" value="Metallo-dependent phosphatases"/>
    <property type="match status" value="1"/>
</dbReference>
<protein>
    <recommendedName>
        <fullName evidence="5">Calcineurin-like phosphoesterase domain-containing protein</fullName>
    </recommendedName>
</protein>
<dbReference type="Proteomes" id="UP000286114">
    <property type="component" value="Unassembled WGS sequence"/>
</dbReference>
<sequence length="467" mass="54249">MNKHYSILHISDLHKGENNDFDHLFASLCNDADSYDRNIPRPEIIVVCGDLAEGANGDNAEEKIVRQYDEVETFLNKLVQHFLNGDKSRIIIVPGNHDLYRGATINSMEAIPDAMRENAKERYLGGDPKYRWSWKDFCFYIINNDNEYASRFKFFVEFYNRFYDGIRSIDDCDMMNNVIDLPEYNIAFASFNSCYRIDHLNQIGAINTRAIVEAQPDLSKVFKYGRFIVGVWHHNISGIPTQTNYLDPRVLHSLTDFHIQLGLYGHQHHAEALYNYHDIFKQGRMTLISSGCLYGRGNTMPEGTHCQYNILEIEQNDNKINVTLHVREDETAWDIPSWRKKQIDGRDSYLMEFNLPTIDYKRILSDCLSLAKVDKDYENAVKTLISIRNFEPSANKFIDEFLKELSFDKICSVEFTPQTLSQIVSVLSASIETRAWKTFDNTINHAEKLGIHNPHIDMLIEESYKFR</sequence>
<dbReference type="EMBL" id="QSHA01000007">
    <property type="protein sequence ID" value="RHB72824.1"/>
    <property type="molecule type" value="Genomic_DNA"/>
</dbReference>
<dbReference type="AlphaFoldDB" id="A0A413X8C3"/>
<keyword evidence="1" id="KW-0479">Metal-binding</keyword>
<dbReference type="GO" id="GO:0016787">
    <property type="term" value="F:hydrolase activity"/>
    <property type="evidence" value="ECO:0007669"/>
    <property type="project" value="UniProtKB-KW"/>
</dbReference>
<gene>
    <name evidence="6" type="ORF">DW873_10800</name>
</gene>
<name>A0A413X8C3_BACUN</name>
<evidence type="ECO:0000256" key="3">
    <source>
        <dbReference type="ARBA" id="ARBA00023004"/>
    </source>
</evidence>
<dbReference type="GO" id="GO:0046872">
    <property type="term" value="F:metal ion binding"/>
    <property type="evidence" value="ECO:0007669"/>
    <property type="project" value="UniProtKB-KW"/>
</dbReference>
<accession>A0A413X8C3</accession>
<comment type="caution">
    <text evidence="6">The sequence shown here is derived from an EMBL/GenBank/DDBJ whole genome shotgun (WGS) entry which is preliminary data.</text>
</comment>
<comment type="similarity">
    <text evidence="4">Belongs to the cyclic nucleotide phosphodiesterase class-III family.</text>
</comment>
<evidence type="ECO:0000313" key="6">
    <source>
        <dbReference type="EMBL" id="RHB72824.1"/>
    </source>
</evidence>
<dbReference type="PANTHER" id="PTHR42988">
    <property type="entry name" value="PHOSPHOHYDROLASE"/>
    <property type="match status" value="1"/>
</dbReference>
<dbReference type="Pfam" id="PF00149">
    <property type="entry name" value="Metallophos"/>
    <property type="match status" value="1"/>
</dbReference>
<proteinExistence type="inferred from homology"/>
<evidence type="ECO:0000313" key="7">
    <source>
        <dbReference type="Proteomes" id="UP000286114"/>
    </source>
</evidence>
<dbReference type="PANTHER" id="PTHR42988:SF2">
    <property type="entry name" value="CYCLIC NUCLEOTIDE PHOSPHODIESTERASE CBUA0032-RELATED"/>
    <property type="match status" value="1"/>
</dbReference>
<dbReference type="InterPro" id="IPR050884">
    <property type="entry name" value="CNP_phosphodiesterase-III"/>
</dbReference>
<feature type="domain" description="Calcineurin-like phosphoesterase" evidence="5">
    <location>
        <begin position="6"/>
        <end position="269"/>
    </location>
</feature>
<evidence type="ECO:0000256" key="2">
    <source>
        <dbReference type="ARBA" id="ARBA00022801"/>
    </source>
</evidence>
<evidence type="ECO:0000256" key="4">
    <source>
        <dbReference type="ARBA" id="ARBA00025742"/>
    </source>
</evidence>
<dbReference type="InterPro" id="IPR004843">
    <property type="entry name" value="Calcineurin-like_PHP"/>
</dbReference>
<reference evidence="6 7" key="1">
    <citation type="submission" date="2018-08" db="EMBL/GenBank/DDBJ databases">
        <title>A genome reference for cultivated species of the human gut microbiota.</title>
        <authorList>
            <person name="Zou Y."/>
            <person name="Xue W."/>
            <person name="Luo G."/>
        </authorList>
    </citation>
    <scope>NUCLEOTIDE SEQUENCE [LARGE SCALE GENOMIC DNA]</scope>
    <source>
        <strain evidence="6 7">AM39-1</strain>
    </source>
</reference>
<keyword evidence="3" id="KW-0408">Iron</keyword>
<dbReference type="RefSeq" id="WP_117881177.1">
    <property type="nucleotide sequence ID" value="NZ_QRLB01000006.1"/>
</dbReference>
<organism evidence="6 7">
    <name type="scientific">Bacteroides uniformis</name>
    <dbReference type="NCBI Taxonomy" id="820"/>
    <lineage>
        <taxon>Bacteria</taxon>
        <taxon>Pseudomonadati</taxon>
        <taxon>Bacteroidota</taxon>
        <taxon>Bacteroidia</taxon>
        <taxon>Bacteroidales</taxon>
        <taxon>Bacteroidaceae</taxon>
        <taxon>Bacteroides</taxon>
    </lineage>
</organism>
<keyword evidence="2" id="KW-0378">Hydrolase</keyword>
<dbReference type="InterPro" id="IPR029052">
    <property type="entry name" value="Metallo-depent_PP-like"/>
</dbReference>
<dbReference type="Gene3D" id="3.60.21.10">
    <property type="match status" value="1"/>
</dbReference>